<evidence type="ECO:0008006" key="4">
    <source>
        <dbReference type="Google" id="ProtNLM"/>
    </source>
</evidence>
<dbReference type="AlphaFoldDB" id="A0AAV0ZCK0"/>
<feature type="compositionally biased region" description="Basic residues" evidence="1">
    <location>
        <begin position="194"/>
        <end position="207"/>
    </location>
</feature>
<gene>
    <name evidence="2" type="ORF">VFH_I185680</name>
</gene>
<dbReference type="PANTHER" id="PTHR35317:SF28">
    <property type="entry name" value="ZINC FINGER, CCHC-TYPE, RIBONUCLEASE H-LIKE DOMAIN, GAG-PRE-INTEGRASE DOMAIN PROTEIN-RELATED"/>
    <property type="match status" value="1"/>
</dbReference>
<feature type="compositionally biased region" description="Basic and acidic residues" evidence="1">
    <location>
        <begin position="209"/>
        <end position="218"/>
    </location>
</feature>
<sequence length="218" mass="25370">MKVIFRFQDVVEILNNGVSELETNATEVQKTAYKDQRKKDGKTLFLIHQCVNSDVFEKIIEEETAKGAWEKLKNLYGGDEKLKKVKLQTLMKQYEMLQMKEDESIDAYFSRIVTLTNQKKACGESVTDLQKIEKVLRSLTLDFDYIVVTIEESKTLSKMKLEELQVSLEAHEMRLKQRNSEREKVAEQALQSRFSKKAGKEKSKQRKNLASDEVKQEH</sequence>
<evidence type="ECO:0000313" key="2">
    <source>
        <dbReference type="EMBL" id="CAI8595324.1"/>
    </source>
</evidence>
<dbReference type="EMBL" id="OX451735">
    <property type="protein sequence ID" value="CAI8595324.1"/>
    <property type="molecule type" value="Genomic_DNA"/>
</dbReference>
<organism evidence="2 3">
    <name type="scientific">Vicia faba</name>
    <name type="common">Broad bean</name>
    <name type="synonym">Faba vulgaris</name>
    <dbReference type="NCBI Taxonomy" id="3906"/>
    <lineage>
        <taxon>Eukaryota</taxon>
        <taxon>Viridiplantae</taxon>
        <taxon>Streptophyta</taxon>
        <taxon>Embryophyta</taxon>
        <taxon>Tracheophyta</taxon>
        <taxon>Spermatophyta</taxon>
        <taxon>Magnoliopsida</taxon>
        <taxon>eudicotyledons</taxon>
        <taxon>Gunneridae</taxon>
        <taxon>Pentapetalae</taxon>
        <taxon>rosids</taxon>
        <taxon>fabids</taxon>
        <taxon>Fabales</taxon>
        <taxon>Fabaceae</taxon>
        <taxon>Papilionoideae</taxon>
        <taxon>50 kb inversion clade</taxon>
        <taxon>NPAAA clade</taxon>
        <taxon>Hologalegina</taxon>
        <taxon>IRL clade</taxon>
        <taxon>Fabeae</taxon>
        <taxon>Vicia</taxon>
    </lineage>
</organism>
<protein>
    <recommendedName>
        <fullName evidence="4">Retrovirus-related Pol polyprotein from transposon TNT 1-94</fullName>
    </recommendedName>
</protein>
<dbReference type="PANTHER" id="PTHR35317">
    <property type="entry name" value="OS04G0629600 PROTEIN"/>
    <property type="match status" value="1"/>
</dbReference>
<evidence type="ECO:0000313" key="3">
    <source>
        <dbReference type="Proteomes" id="UP001157006"/>
    </source>
</evidence>
<reference evidence="2 3" key="1">
    <citation type="submission" date="2023-01" db="EMBL/GenBank/DDBJ databases">
        <authorList>
            <person name="Kreplak J."/>
        </authorList>
    </citation>
    <scope>NUCLEOTIDE SEQUENCE [LARGE SCALE GENOMIC DNA]</scope>
</reference>
<name>A0AAV0ZCK0_VICFA</name>
<feature type="region of interest" description="Disordered" evidence="1">
    <location>
        <begin position="175"/>
        <end position="218"/>
    </location>
</feature>
<accession>A0AAV0ZCK0</accession>
<evidence type="ECO:0000256" key="1">
    <source>
        <dbReference type="SAM" id="MobiDB-lite"/>
    </source>
</evidence>
<keyword evidence="3" id="KW-1185">Reference proteome</keyword>
<proteinExistence type="predicted"/>
<dbReference type="Proteomes" id="UP001157006">
    <property type="component" value="Chromosome 1S"/>
</dbReference>
<feature type="compositionally biased region" description="Basic and acidic residues" evidence="1">
    <location>
        <begin position="175"/>
        <end position="186"/>
    </location>
</feature>
<dbReference type="Pfam" id="PF14223">
    <property type="entry name" value="Retrotran_gag_2"/>
    <property type="match status" value="1"/>
</dbReference>